<gene>
    <name evidence="1" type="ORF">Airi01_042510</name>
</gene>
<dbReference type="EMBL" id="BSTJ01000005">
    <property type="protein sequence ID" value="GLY75984.1"/>
    <property type="molecule type" value="Genomic_DNA"/>
</dbReference>
<dbReference type="Pfam" id="PF13563">
    <property type="entry name" value="2_5_RNA_ligase2"/>
    <property type="match status" value="1"/>
</dbReference>
<comment type="caution">
    <text evidence="1">The sequence shown here is derived from an EMBL/GenBank/DDBJ whole genome shotgun (WGS) entry which is preliminary data.</text>
</comment>
<dbReference type="InterPro" id="IPR009097">
    <property type="entry name" value="Cyclic_Pdiesterase"/>
</dbReference>
<protein>
    <recommendedName>
        <fullName evidence="3">2'-5' RNA ligase family protein</fullName>
    </recommendedName>
</protein>
<name>A0A9W6VQK8_9ACTN</name>
<accession>A0A9W6VQK8</accession>
<proteinExistence type="predicted"/>
<evidence type="ECO:0000313" key="1">
    <source>
        <dbReference type="EMBL" id="GLY75984.1"/>
    </source>
</evidence>
<dbReference type="Proteomes" id="UP001165135">
    <property type="component" value="Unassembled WGS sequence"/>
</dbReference>
<evidence type="ECO:0000313" key="2">
    <source>
        <dbReference type="Proteomes" id="UP001165135"/>
    </source>
</evidence>
<dbReference type="AlphaFoldDB" id="A0A9W6VQK8"/>
<dbReference type="RefSeq" id="WP_285623711.1">
    <property type="nucleotide sequence ID" value="NZ_BSTJ01000005.1"/>
</dbReference>
<reference evidence="1" key="1">
    <citation type="submission" date="2023-03" db="EMBL/GenBank/DDBJ databases">
        <title>Actinoallomurus iriomotensis NBRC 103681.</title>
        <authorList>
            <person name="Ichikawa N."/>
            <person name="Sato H."/>
            <person name="Tonouchi N."/>
        </authorList>
    </citation>
    <scope>NUCLEOTIDE SEQUENCE</scope>
    <source>
        <strain evidence="1">NBRC 103681</strain>
    </source>
</reference>
<dbReference type="SUPFAM" id="SSF55144">
    <property type="entry name" value="LigT-like"/>
    <property type="match status" value="1"/>
</dbReference>
<evidence type="ECO:0008006" key="3">
    <source>
        <dbReference type="Google" id="ProtNLM"/>
    </source>
</evidence>
<sequence>MPPTQSALIVPVPEADEAVGPHRASLDTAASWGVLAHVTVLYPFLPPGRIDDEVLARVAGAVARVPRFAMTLRSVRWFGDAVVWLAPEPAEPFRALTAAIWERFPETPPYGGAHPDSAPHLTIGHDAPRHLLERAAEAVAAHLPIRTSVDAVSLVVGSPEADSWHTVAGFPLGDGARPGRTHREL</sequence>
<dbReference type="Gene3D" id="3.90.1140.10">
    <property type="entry name" value="Cyclic phosphodiesterase"/>
    <property type="match status" value="1"/>
</dbReference>
<organism evidence="1 2">
    <name type="scientific">Actinoallomurus iriomotensis</name>
    <dbReference type="NCBI Taxonomy" id="478107"/>
    <lineage>
        <taxon>Bacteria</taxon>
        <taxon>Bacillati</taxon>
        <taxon>Actinomycetota</taxon>
        <taxon>Actinomycetes</taxon>
        <taxon>Streptosporangiales</taxon>
        <taxon>Thermomonosporaceae</taxon>
        <taxon>Actinoallomurus</taxon>
    </lineage>
</organism>